<dbReference type="InterPro" id="IPR036438">
    <property type="entry name" value="Insulin-like_sf"/>
</dbReference>
<feature type="compositionally biased region" description="Polar residues" evidence="3">
    <location>
        <begin position="156"/>
        <end position="168"/>
    </location>
</feature>
<dbReference type="EMBL" id="JAHUTJ010042833">
    <property type="protein sequence ID" value="MED6281301.1"/>
    <property type="molecule type" value="Genomic_DNA"/>
</dbReference>
<dbReference type="PANTHER" id="PTHR46845:SF2">
    <property type="entry name" value="INSULIN-LIKE GROWTH FACTOR 3"/>
    <property type="match status" value="1"/>
</dbReference>
<dbReference type="InterPro" id="IPR016179">
    <property type="entry name" value="Insulin-like"/>
</dbReference>
<accession>A0ABU7E1Z7</accession>
<dbReference type="SMART" id="SM00078">
    <property type="entry name" value="IlGF"/>
    <property type="match status" value="1"/>
</dbReference>
<feature type="region of interest" description="Disordered" evidence="3">
    <location>
        <begin position="141"/>
        <end position="191"/>
    </location>
</feature>
<comment type="caution">
    <text evidence="5">The sequence shown here is derived from an EMBL/GenBank/DDBJ whole genome shotgun (WGS) entry which is preliminary data.</text>
</comment>
<evidence type="ECO:0000313" key="5">
    <source>
        <dbReference type="EMBL" id="MED6281301.1"/>
    </source>
</evidence>
<comment type="similarity">
    <text evidence="1">Belongs to the insulin family.</text>
</comment>
<keyword evidence="2" id="KW-1015">Disulfide bond</keyword>
<evidence type="ECO:0000256" key="3">
    <source>
        <dbReference type="SAM" id="MobiDB-lite"/>
    </source>
</evidence>
<dbReference type="Pfam" id="PF00049">
    <property type="entry name" value="Insulin"/>
    <property type="match status" value="1"/>
</dbReference>
<feature type="domain" description="Insulin-like" evidence="4">
    <location>
        <begin position="41"/>
        <end position="99"/>
    </location>
</feature>
<gene>
    <name evidence="5" type="ORF">CHARACLAT_019936</name>
</gene>
<dbReference type="Proteomes" id="UP001352852">
    <property type="component" value="Unassembled WGS sequence"/>
</dbReference>
<organism evidence="5 6">
    <name type="scientific">Characodon lateralis</name>
    <dbReference type="NCBI Taxonomy" id="208331"/>
    <lineage>
        <taxon>Eukaryota</taxon>
        <taxon>Metazoa</taxon>
        <taxon>Chordata</taxon>
        <taxon>Craniata</taxon>
        <taxon>Vertebrata</taxon>
        <taxon>Euteleostomi</taxon>
        <taxon>Actinopterygii</taxon>
        <taxon>Neopterygii</taxon>
        <taxon>Teleostei</taxon>
        <taxon>Neoteleostei</taxon>
        <taxon>Acanthomorphata</taxon>
        <taxon>Ovalentaria</taxon>
        <taxon>Atherinomorphae</taxon>
        <taxon>Cyprinodontiformes</taxon>
        <taxon>Goodeidae</taxon>
        <taxon>Characodon</taxon>
    </lineage>
</organism>
<reference evidence="5 6" key="1">
    <citation type="submission" date="2021-06" db="EMBL/GenBank/DDBJ databases">
        <authorList>
            <person name="Palmer J.M."/>
        </authorList>
    </citation>
    <scope>NUCLEOTIDE SEQUENCE [LARGE SCALE GENOMIC DNA]</scope>
    <source>
        <strain evidence="5 6">CL_MEX2019</strain>
        <tissue evidence="5">Muscle</tissue>
    </source>
</reference>
<proteinExistence type="inferred from homology"/>
<dbReference type="PANTHER" id="PTHR46845">
    <property type="entry name" value="INSULIN-LIKE GROWTH FACTOR I"/>
    <property type="match status" value="1"/>
</dbReference>
<name>A0ABU7E1Z7_9TELE</name>
<feature type="compositionally biased region" description="Polar residues" evidence="3">
    <location>
        <begin position="175"/>
        <end position="191"/>
    </location>
</feature>
<dbReference type="SUPFAM" id="SSF56994">
    <property type="entry name" value="Insulin-like"/>
    <property type="match status" value="1"/>
</dbReference>
<evidence type="ECO:0000313" key="6">
    <source>
        <dbReference type="Proteomes" id="UP001352852"/>
    </source>
</evidence>
<keyword evidence="6" id="KW-1185">Reference proteome</keyword>
<protein>
    <recommendedName>
        <fullName evidence="4">Insulin-like domain-containing protein</fullName>
    </recommendedName>
</protein>
<evidence type="ECO:0000256" key="2">
    <source>
        <dbReference type="ARBA" id="ARBA00023157"/>
    </source>
</evidence>
<dbReference type="Gene3D" id="1.10.100.10">
    <property type="entry name" value="Insulin-like"/>
    <property type="match status" value="1"/>
</dbReference>
<evidence type="ECO:0000256" key="1">
    <source>
        <dbReference type="ARBA" id="ARBA00009034"/>
    </source>
</evidence>
<sequence>MHPSCCHTAPTLTVKVLCVRICVFYCSMCLAGWPLFLEAAQLRCGSELLSDLLFVCGDRGLYLGKGSWSGYGPRPRGKGIVDQCCKSSGCELYHLEMYCAKPKAKQFPTTPPTTSSTKATHTTTAVLDMFEAVFRRRLLKNMGAPNSPKRGAYRNKNLSSLLQKSKMFSSRRRVNTQNSTSWPPSESGSPD</sequence>
<evidence type="ECO:0000259" key="4">
    <source>
        <dbReference type="SMART" id="SM00078"/>
    </source>
</evidence>